<name>A0A1R1QEA3_9BACI</name>
<accession>A0A1R1RGK9</accession>
<sequence length="93" mass="10882">MNRCDWCEEVKAEHEQTTVYWELPDGMKAIEITDTPAVKCRSCGMVYQEDAVIEEIENQLLLIDTKKLPLSVSFDTLMKTERILKRNYFDFSS</sequence>
<reference evidence="1 2" key="1">
    <citation type="submission" date="2017-01" db="EMBL/GenBank/DDBJ databases">
        <title>Bacillus phylogenomics.</title>
        <authorList>
            <person name="Dunlap C."/>
        </authorList>
    </citation>
    <scope>NUCLEOTIDE SEQUENCE [LARGE SCALE GENOMIC DNA]</scope>
    <source>
        <strain evidence="1 2">NRRL B-41282</strain>
    </source>
</reference>
<accession>A0A1R1QEA3</accession>
<dbReference type="Proteomes" id="UP000187367">
    <property type="component" value="Unassembled WGS sequence"/>
</dbReference>
<dbReference type="OrthoDB" id="2666319at2"/>
<evidence type="ECO:0008006" key="3">
    <source>
        <dbReference type="Google" id="ProtNLM"/>
    </source>
</evidence>
<protein>
    <recommendedName>
        <fullName evidence="3">YokU family protein</fullName>
    </recommendedName>
</protein>
<dbReference type="NCBIfam" id="TIGR03829">
    <property type="entry name" value="YokU_near_AblA"/>
    <property type="match status" value="1"/>
</dbReference>
<dbReference type="EMBL" id="MTJL01000033">
    <property type="protein sequence ID" value="OMI01802.1"/>
    <property type="molecule type" value="Genomic_DNA"/>
</dbReference>
<dbReference type="InterPro" id="IPR022453">
    <property type="entry name" value="Znf_MqsA-type"/>
</dbReference>
<dbReference type="RefSeq" id="WP_076763943.1">
    <property type="nucleotide sequence ID" value="NZ_JARMMH010000008.1"/>
</dbReference>
<gene>
    <name evidence="1" type="ORF">BW143_16395</name>
</gene>
<dbReference type="CDD" id="cd12870">
    <property type="entry name" value="MqsA"/>
    <property type="match status" value="1"/>
</dbReference>
<organism evidence="1 2">
    <name type="scientific">Bacillus swezeyi</name>
    <dbReference type="NCBI Taxonomy" id="1925020"/>
    <lineage>
        <taxon>Bacteria</taxon>
        <taxon>Bacillati</taxon>
        <taxon>Bacillota</taxon>
        <taxon>Bacilli</taxon>
        <taxon>Bacillales</taxon>
        <taxon>Bacillaceae</taxon>
        <taxon>Bacillus</taxon>
    </lineage>
</organism>
<proteinExistence type="predicted"/>
<dbReference type="NCBIfam" id="TIGR03831">
    <property type="entry name" value="YgiT_finger"/>
    <property type="match status" value="1"/>
</dbReference>
<dbReference type="InterPro" id="IPR022451">
    <property type="entry name" value="CHP03829_YokU"/>
</dbReference>
<dbReference type="AlphaFoldDB" id="A0A1R1QEA3"/>
<evidence type="ECO:0000313" key="1">
    <source>
        <dbReference type="EMBL" id="OMI01802.1"/>
    </source>
</evidence>
<dbReference type="Pfam" id="PF14122">
    <property type="entry name" value="YokU"/>
    <property type="match status" value="1"/>
</dbReference>
<comment type="caution">
    <text evidence="1">The sequence shown here is derived from an EMBL/GenBank/DDBJ whole genome shotgun (WGS) entry which is preliminary data.</text>
</comment>
<evidence type="ECO:0000313" key="2">
    <source>
        <dbReference type="Proteomes" id="UP000187367"/>
    </source>
</evidence>
<keyword evidence="2" id="KW-1185">Reference proteome</keyword>